<name>N6WT75_9GAMM</name>
<organism evidence="8 9">
    <name type="scientific">Marinobacter nanhaiticus D15-8W</name>
    <dbReference type="NCBI Taxonomy" id="626887"/>
    <lineage>
        <taxon>Bacteria</taxon>
        <taxon>Pseudomonadati</taxon>
        <taxon>Pseudomonadota</taxon>
        <taxon>Gammaproteobacteria</taxon>
        <taxon>Pseudomonadales</taxon>
        <taxon>Marinobacteraceae</taxon>
        <taxon>Marinobacter</taxon>
    </lineage>
</organism>
<protein>
    <recommendedName>
        <fullName evidence="10">Lipoprotein</fullName>
    </recommendedName>
</protein>
<dbReference type="NCBIfam" id="NF047847">
    <property type="entry name" value="SS_mature_LptM"/>
    <property type="match status" value="1"/>
</dbReference>
<dbReference type="GO" id="GO:0009279">
    <property type="term" value="C:cell outer membrane"/>
    <property type="evidence" value="ECO:0007669"/>
    <property type="project" value="UniProtKB-SubCell"/>
</dbReference>
<dbReference type="Proteomes" id="UP000013165">
    <property type="component" value="Unassembled WGS sequence"/>
</dbReference>
<feature type="compositionally biased region" description="Acidic residues" evidence="7">
    <location>
        <begin position="45"/>
        <end position="55"/>
    </location>
</feature>
<dbReference type="EMBL" id="APLQ01000011">
    <property type="protein sequence ID" value="ENO14691.1"/>
    <property type="molecule type" value="Genomic_DNA"/>
</dbReference>
<dbReference type="OrthoDB" id="6371254at2"/>
<dbReference type="RefSeq" id="WP_004578988.1">
    <property type="nucleotide sequence ID" value="NZ_AP028878.1"/>
</dbReference>
<dbReference type="InterPro" id="IPR032831">
    <property type="entry name" value="LptM_cons"/>
</dbReference>
<comment type="subcellular location">
    <subcellularLocation>
        <location evidence="1">Cell outer membrane</location>
        <topology evidence="1">Lipid-anchor</topology>
    </subcellularLocation>
</comment>
<gene>
    <name evidence="8" type="ORF">J057_05051</name>
</gene>
<dbReference type="PROSITE" id="PS51257">
    <property type="entry name" value="PROKAR_LIPOPROTEIN"/>
    <property type="match status" value="1"/>
</dbReference>
<dbReference type="STRING" id="626887.J057_05051"/>
<dbReference type="Pfam" id="PF13627">
    <property type="entry name" value="LptM_cons"/>
    <property type="match status" value="1"/>
</dbReference>
<sequence>MTGRLIATVSLILMLAGCGQKGPLYHPAPEPPATVESSTAQGNDQSEEGGDEQSR</sequence>
<comment type="caution">
    <text evidence="8">The sequence shown here is derived from an EMBL/GenBank/DDBJ whole genome shotgun (WGS) entry which is preliminary data.</text>
</comment>
<evidence type="ECO:0000256" key="1">
    <source>
        <dbReference type="ARBA" id="ARBA00004459"/>
    </source>
</evidence>
<proteinExistence type="predicted"/>
<reference evidence="8 9" key="1">
    <citation type="journal article" date="2013" name="Genome Announc.">
        <title>Genome Sequence of the Polycyclic Aromatic Hydrocarbon-Degrading Bacterium Strain Marinobacter nanhaiticus D15-8WT.</title>
        <authorList>
            <person name="Cui Z."/>
            <person name="Gao W."/>
            <person name="Li Q."/>
            <person name="Xu G."/>
            <person name="Zheng L."/>
        </authorList>
    </citation>
    <scope>NUCLEOTIDE SEQUENCE [LARGE SCALE GENOMIC DNA]</scope>
    <source>
        <strain evidence="8 9">D15-8W</strain>
    </source>
</reference>
<feature type="region of interest" description="Disordered" evidence="7">
    <location>
        <begin position="20"/>
        <end position="55"/>
    </location>
</feature>
<keyword evidence="2" id="KW-0732">Signal</keyword>
<evidence type="ECO:0000313" key="8">
    <source>
        <dbReference type="EMBL" id="ENO14691.1"/>
    </source>
</evidence>
<dbReference type="HOGENOM" id="CLU_3026974_0_0_6"/>
<keyword evidence="5" id="KW-0998">Cell outer membrane</keyword>
<keyword evidence="6" id="KW-0449">Lipoprotein</keyword>
<dbReference type="PATRIC" id="fig|626887.3.peg.997"/>
<evidence type="ECO:0000256" key="6">
    <source>
        <dbReference type="ARBA" id="ARBA00023288"/>
    </source>
</evidence>
<evidence type="ECO:0000256" key="4">
    <source>
        <dbReference type="ARBA" id="ARBA00023139"/>
    </source>
</evidence>
<evidence type="ECO:0000256" key="7">
    <source>
        <dbReference type="SAM" id="MobiDB-lite"/>
    </source>
</evidence>
<keyword evidence="9" id="KW-1185">Reference proteome</keyword>
<feature type="compositionally biased region" description="Polar residues" evidence="7">
    <location>
        <begin position="35"/>
        <end position="44"/>
    </location>
</feature>
<keyword evidence="3" id="KW-0472">Membrane</keyword>
<evidence type="ECO:0008006" key="10">
    <source>
        <dbReference type="Google" id="ProtNLM"/>
    </source>
</evidence>
<evidence type="ECO:0000313" key="9">
    <source>
        <dbReference type="Proteomes" id="UP000013165"/>
    </source>
</evidence>
<dbReference type="AlphaFoldDB" id="N6WT75"/>
<keyword evidence="4" id="KW-0564">Palmitate</keyword>
<evidence type="ECO:0000256" key="5">
    <source>
        <dbReference type="ARBA" id="ARBA00023237"/>
    </source>
</evidence>
<evidence type="ECO:0000256" key="2">
    <source>
        <dbReference type="ARBA" id="ARBA00022729"/>
    </source>
</evidence>
<evidence type="ECO:0000256" key="3">
    <source>
        <dbReference type="ARBA" id="ARBA00023136"/>
    </source>
</evidence>
<accession>N6WT75</accession>